<feature type="binding site" evidence="5">
    <location>
        <position position="234"/>
    </location>
    <ligand>
        <name>3-dehydroquinate</name>
        <dbReference type="ChEBI" id="CHEBI:32364"/>
    </ligand>
</feature>
<dbReference type="HAMAP" id="MF_00214">
    <property type="entry name" value="AroD"/>
    <property type="match status" value="1"/>
</dbReference>
<evidence type="ECO:0000256" key="1">
    <source>
        <dbReference type="ARBA" id="ARBA00001864"/>
    </source>
</evidence>
<dbReference type="Pfam" id="PF01487">
    <property type="entry name" value="DHquinase_I"/>
    <property type="match status" value="1"/>
</dbReference>
<dbReference type="PANTHER" id="PTHR43699">
    <property type="entry name" value="3-DEHYDROQUINATE DEHYDRATASE"/>
    <property type="match status" value="1"/>
</dbReference>
<dbReference type="CDD" id="cd00502">
    <property type="entry name" value="DHQase_I"/>
    <property type="match status" value="1"/>
</dbReference>
<feature type="active site" description="Proton donor/acceptor" evidence="5">
    <location>
        <position position="145"/>
    </location>
</feature>
<comment type="pathway">
    <text evidence="5">Metabolic intermediate biosynthesis; chorismate biosynthesis; chorismate from D-erythrose 4-phosphate and phosphoenolpyruvate: step 3/7.</text>
</comment>
<feature type="binding site" evidence="5">
    <location>
        <position position="238"/>
    </location>
    <ligand>
        <name>3-dehydroquinate</name>
        <dbReference type="ChEBI" id="CHEBI:32364"/>
    </ligand>
</feature>
<evidence type="ECO:0000313" key="6">
    <source>
        <dbReference type="EMBL" id="MBP1903678.1"/>
    </source>
</evidence>
<comment type="subunit">
    <text evidence="5">Homodimer.</text>
</comment>
<dbReference type="InterPro" id="IPR013785">
    <property type="entry name" value="Aldolase_TIM"/>
</dbReference>
<dbReference type="RefSeq" id="WP_210087348.1">
    <property type="nucleotide sequence ID" value="NZ_JAGGKG010000001.1"/>
</dbReference>
<sequence length="256" mass="28193">MNHKILNIRQVKLGEGPAKVCVPMVGTTSAQLEEEAKYLTTLNLDFVEWRVDCFERVEHIDEVKQNLALIRSILGEIPLIFTFRSLQEGGQRAITPASYIQLNQEIVTTGLVDIIDVELHNSEQAITSLIELAHKHGVYVIASKHDFVKTPSKDEIISVLQHAQRLGADLPKYAVMPLNPQDVITLLDATYTMYSQYATTPIITMSMAGQGVITRLAGEVFGSALTFGIGKQASAPGQVDVNSLRSILDLLHTNLS</sequence>
<dbReference type="GO" id="GO:0003855">
    <property type="term" value="F:3-dehydroquinate dehydratase activity"/>
    <property type="evidence" value="ECO:0007669"/>
    <property type="project" value="UniProtKB-EC"/>
</dbReference>
<evidence type="ECO:0000256" key="4">
    <source>
        <dbReference type="ARBA" id="ARBA00023270"/>
    </source>
</evidence>
<comment type="caution">
    <text evidence="5">Lacks conserved residue(s) required for the propagation of feature annotation.</text>
</comment>
<accession>A0ABS4FM78</accession>
<comment type="function">
    <text evidence="5">Involved in the third step of the chorismate pathway, which leads to the biosynthesis of aromatic amino acids. Catalyzes the cis-dehydration of 3-dehydroquinate (DHQ) and introduces the first double bond of the aromatic ring to yield 3-dehydroshikimate.</text>
</comment>
<organism evidence="6 7">
    <name type="scientific">Paenibacillus turicensis</name>
    <dbReference type="NCBI Taxonomy" id="160487"/>
    <lineage>
        <taxon>Bacteria</taxon>
        <taxon>Bacillati</taxon>
        <taxon>Bacillota</taxon>
        <taxon>Bacilli</taxon>
        <taxon>Bacillales</taxon>
        <taxon>Paenibacillaceae</taxon>
        <taxon>Paenibacillus</taxon>
    </lineage>
</organism>
<keyword evidence="7" id="KW-1185">Reference proteome</keyword>
<dbReference type="Proteomes" id="UP001519272">
    <property type="component" value="Unassembled WGS sequence"/>
</dbReference>
<evidence type="ECO:0000256" key="3">
    <source>
        <dbReference type="ARBA" id="ARBA00023239"/>
    </source>
</evidence>
<feature type="binding site" evidence="5">
    <location>
        <begin position="48"/>
        <end position="50"/>
    </location>
    <ligand>
        <name>3-dehydroquinate</name>
        <dbReference type="ChEBI" id="CHEBI:32364"/>
    </ligand>
</feature>
<gene>
    <name evidence="5" type="primary">aroD</name>
    <name evidence="6" type="ORF">J2Z32_000290</name>
</gene>
<dbReference type="NCBIfam" id="TIGR01093">
    <property type="entry name" value="aroD"/>
    <property type="match status" value="1"/>
</dbReference>
<dbReference type="EMBL" id="JAGGKG010000001">
    <property type="protein sequence ID" value="MBP1903678.1"/>
    <property type="molecule type" value="Genomic_DNA"/>
</dbReference>
<dbReference type="Gene3D" id="3.20.20.70">
    <property type="entry name" value="Aldolase class I"/>
    <property type="match status" value="1"/>
</dbReference>
<dbReference type="InterPro" id="IPR050146">
    <property type="entry name" value="Type-I_3-dehydroquinase"/>
</dbReference>
<keyword evidence="3 5" id="KW-0456">Lyase</keyword>
<dbReference type="SUPFAM" id="SSF51569">
    <property type="entry name" value="Aldolase"/>
    <property type="match status" value="1"/>
</dbReference>
<feature type="binding site" evidence="5">
    <location>
        <position position="84"/>
    </location>
    <ligand>
        <name>3-dehydroquinate</name>
        <dbReference type="ChEBI" id="CHEBI:32364"/>
    </ligand>
</feature>
<evidence type="ECO:0000313" key="7">
    <source>
        <dbReference type="Proteomes" id="UP001519272"/>
    </source>
</evidence>
<keyword evidence="4 5" id="KW-0704">Schiff base</keyword>
<evidence type="ECO:0000256" key="2">
    <source>
        <dbReference type="ARBA" id="ARBA00023141"/>
    </source>
</evidence>
<proteinExistence type="inferred from homology"/>
<comment type="caution">
    <text evidence="6">The sequence shown here is derived from an EMBL/GenBank/DDBJ whole genome shotgun (WGS) entry which is preliminary data.</text>
</comment>
<comment type="catalytic activity">
    <reaction evidence="1 5">
        <text>3-dehydroquinate = 3-dehydroshikimate + H2O</text>
        <dbReference type="Rhea" id="RHEA:21096"/>
        <dbReference type="ChEBI" id="CHEBI:15377"/>
        <dbReference type="ChEBI" id="CHEBI:16630"/>
        <dbReference type="ChEBI" id="CHEBI:32364"/>
        <dbReference type="EC" id="4.2.1.10"/>
    </reaction>
</comment>
<evidence type="ECO:0000256" key="5">
    <source>
        <dbReference type="HAMAP-Rule" id="MF_00214"/>
    </source>
</evidence>
<reference evidence="6 7" key="1">
    <citation type="submission" date="2021-03" db="EMBL/GenBank/DDBJ databases">
        <title>Genomic Encyclopedia of Type Strains, Phase IV (KMG-IV): sequencing the most valuable type-strain genomes for metagenomic binning, comparative biology and taxonomic classification.</title>
        <authorList>
            <person name="Goeker M."/>
        </authorList>
    </citation>
    <scope>NUCLEOTIDE SEQUENCE [LARGE SCALE GENOMIC DNA]</scope>
    <source>
        <strain evidence="6 7">DSM 14349</strain>
    </source>
</reference>
<dbReference type="PANTHER" id="PTHR43699:SF1">
    <property type="entry name" value="3-DEHYDROQUINATE DEHYDRATASE"/>
    <property type="match status" value="1"/>
</dbReference>
<keyword evidence="5" id="KW-0028">Amino-acid biosynthesis</keyword>
<protein>
    <recommendedName>
        <fullName evidence="5">3-dehydroquinate dehydratase</fullName>
        <shortName evidence="5">3-dehydroquinase</shortName>
        <ecNumber evidence="5">4.2.1.10</ecNumber>
    </recommendedName>
    <alternativeName>
        <fullName evidence="5">Type I DHQase</fullName>
    </alternativeName>
    <alternativeName>
        <fullName evidence="5">Type I dehydroquinase</fullName>
        <shortName evidence="5">DHQ1</shortName>
    </alternativeName>
</protein>
<name>A0ABS4FM78_9BACL</name>
<feature type="binding site" evidence="5">
    <location>
        <position position="215"/>
    </location>
    <ligand>
        <name>3-dehydroquinate</name>
        <dbReference type="ChEBI" id="CHEBI:32364"/>
    </ligand>
</feature>
<feature type="active site" description="Schiff-base intermediate with substrate" evidence="5">
    <location>
        <position position="172"/>
    </location>
</feature>
<keyword evidence="2 5" id="KW-0057">Aromatic amino acid biosynthesis</keyword>
<dbReference type="InterPro" id="IPR001381">
    <property type="entry name" value="DHquinase_I"/>
</dbReference>
<dbReference type="EC" id="4.2.1.10" evidence="5"/>
<comment type="similarity">
    <text evidence="5">Belongs to the type-I 3-dehydroquinase family.</text>
</comment>